<evidence type="ECO:0000313" key="8">
    <source>
        <dbReference type="EMBL" id="MBB4660437.1"/>
    </source>
</evidence>
<comment type="caution">
    <text evidence="8">The sequence shown here is derived from an EMBL/GenBank/DDBJ whole genome shotgun (WGS) entry which is preliminary data.</text>
</comment>
<dbReference type="Gene3D" id="1.10.540.10">
    <property type="entry name" value="Acyl-CoA dehydrogenase/oxidase, N-terminal domain"/>
    <property type="match status" value="1"/>
</dbReference>
<comment type="cofactor">
    <cofactor evidence="1">
        <name>FAD</name>
        <dbReference type="ChEBI" id="CHEBI:57692"/>
    </cofactor>
</comment>
<feature type="domain" description="Acyl-CoA dehydrogenase/oxidase N-terminal" evidence="7">
    <location>
        <begin position="6"/>
        <end position="102"/>
    </location>
</feature>
<dbReference type="InterPro" id="IPR046373">
    <property type="entry name" value="Acyl-CoA_Oxase/DH_mid-dom_sf"/>
</dbReference>
<organism evidence="8 9">
    <name type="scientific">Conexibacter arvalis</name>
    <dbReference type="NCBI Taxonomy" id="912552"/>
    <lineage>
        <taxon>Bacteria</taxon>
        <taxon>Bacillati</taxon>
        <taxon>Actinomycetota</taxon>
        <taxon>Thermoleophilia</taxon>
        <taxon>Solirubrobacterales</taxon>
        <taxon>Conexibacteraceae</taxon>
        <taxon>Conexibacter</taxon>
    </lineage>
</organism>
<dbReference type="Gene3D" id="1.20.140.10">
    <property type="entry name" value="Butyryl-CoA Dehydrogenase, subunit A, domain 3"/>
    <property type="match status" value="1"/>
</dbReference>
<dbReference type="Pfam" id="PF00441">
    <property type="entry name" value="Acyl-CoA_dh_1"/>
    <property type="match status" value="1"/>
</dbReference>
<dbReference type="SUPFAM" id="SSF56645">
    <property type="entry name" value="Acyl-CoA dehydrogenase NM domain-like"/>
    <property type="match status" value="1"/>
</dbReference>
<evidence type="ECO:0000259" key="6">
    <source>
        <dbReference type="Pfam" id="PF00441"/>
    </source>
</evidence>
<keyword evidence="4" id="KW-0274">FAD</keyword>
<dbReference type="PANTHER" id="PTHR43884:SF20">
    <property type="entry name" value="ACYL-COA DEHYDROGENASE FADE28"/>
    <property type="match status" value="1"/>
</dbReference>
<dbReference type="AlphaFoldDB" id="A0A840I6G5"/>
<dbReference type="CDD" id="cd00567">
    <property type="entry name" value="ACAD"/>
    <property type="match status" value="1"/>
</dbReference>
<gene>
    <name evidence="8" type="ORF">BDZ31_000010</name>
</gene>
<sequence length="369" mass="38853">MDLTATDEQRALRAAARELLAARMPPARLAALADEPAGWDPAIWPELAELGWLGVAVPDELGGAGMGLLEETILFEESAAVLLPAPFFATVALTLPALLSAGAGDLVADVVSGRLRTTFAWADAEGDAALSEAAQTRLELSARGPDVALTGSKAWVPDADRVEAFVVVARDDDELALLFVRRDDPGVELRPLTTIDTTRPLAAVELREARGRLLARGSTARTAVRAVRDRALTLAAAEAVGIGQRVLDLACDYAKERRQFGRAIGTYQAVSHALADVYVQVELSRSLVVWAALAVDGSEADADVAVAAAAAKAIPAAVDACERAIQVHGGIGTTWESPLHRYYKRALSLAALDGPPTRHRARVADAVLG</sequence>
<dbReference type="EMBL" id="JACHNU010000001">
    <property type="protein sequence ID" value="MBB4660437.1"/>
    <property type="molecule type" value="Genomic_DNA"/>
</dbReference>
<protein>
    <submittedName>
        <fullName evidence="8">Alkylation response protein AidB-like acyl-CoA dehydrogenase</fullName>
    </submittedName>
</protein>
<dbReference type="GO" id="GO:0003995">
    <property type="term" value="F:acyl-CoA dehydrogenase activity"/>
    <property type="evidence" value="ECO:0007669"/>
    <property type="project" value="TreeGrafter"/>
</dbReference>
<evidence type="ECO:0000256" key="2">
    <source>
        <dbReference type="ARBA" id="ARBA00009347"/>
    </source>
</evidence>
<dbReference type="SUPFAM" id="SSF47203">
    <property type="entry name" value="Acyl-CoA dehydrogenase C-terminal domain-like"/>
    <property type="match status" value="1"/>
</dbReference>
<dbReference type="InterPro" id="IPR009100">
    <property type="entry name" value="AcylCoA_DH/oxidase_NM_dom_sf"/>
</dbReference>
<dbReference type="Gene3D" id="2.40.110.10">
    <property type="entry name" value="Butyryl-CoA Dehydrogenase, subunit A, domain 2"/>
    <property type="match status" value="1"/>
</dbReference>
<feature type="domain" description="Acyl-CoA dehydrogenase/oxidase C-terminal" evidence="6">
    <location>
        <begin position="235"/>
        <end position="367"/>
    </location>
</feature>
<evidence type="ECO:0000313" key="9">
    <source>
        <dbReference type="Proteomes" id="UP000585272"/>
    </source>
</evidence>
<comment type="similarity">
    <text evidence="2">Belongs to the acyl-CoA dehydrogenase family.</text>
</comment>
<dbReference type="InterPro" id="IPR036250">
    <property type="entry name" value="AcylCo_DH-like_C"/>
</dbReference>
<keyword evidence="9" id="KW-1185">Reference proteome</keyword>
<evidence type="ECO:0000256" key="1">
    <source>
        <dbReference type="ARBA" id="ARBA00001974"/>
    </source>
</evidence>
<dbReference type="Pfam" id="PF02771">
    <property type="entry name" value="Acyl-CoA_dh_N"/>
    <property type="match status" value="1"/>
</dbReference>
<dbReference type="InterPro" id="IPR037069">
    <property type="entry name" value="AcylCoA_DH/ox_N_sf"/>
</dbReference>
<evidence type="ECO:0000256" key="4">
    <source>
        <dbReference type="ARBA" id="ARBA00022827"/>
    </source>
</evidence>
<name>A0A840I6G5_9ACTN</name>
<evidence type="ECO:0000259" key="7">
    <source>
        <dbReference type="Pfam" id="PF02771"/>
    </source>
</evidence>
<dbReference type="RefSeq" id="WP_183337770.1">
    <property type="nucleotide sequence ID" value="NZ_JACHNU010000001.1"/>
</dbReference>
<keyword evidence="5" id="KW-0560">Oxidoreductase</keyword>
<proteinExistence type="inferred from homology"/>
<accession>A0A840I6G5</accession>
<dbReference type="InterPro" id="IPR013786">
    <property type="entry name" value="AcylCoA_DH/ox_N"/>
</dbReference>
<dbReference type="Proteomes" id="UP000585272">
    <property type="component" value="Unassembled WGS sequence"/>
</dbReference>
<evidence type="ECO:0000256" key="5">
    <source>
        <dbReference type="ARBA" id="ARBA00023002"/>
    </source>
</evidence>
<reference evidence="8 9" key="1">
    <citation type="submission" date="2020-08" db="EMBL/GenBank/DDBJ databases">
        <title>Genomic Encyclopedia of Archaeal and Bacterial Type Strains, Phase II (KMG-II): from individual species to whole genera.</title>
        <authorList>
            <person name="Goeker M."/>
        </authorList>
    </citation>
    <scope>NUCLEOTIDE SEQUENCE [LARGE SCALE GENOMIC DNA]</scope>
    <source>
        <strain evidence="8 9">DSM 23288</strain>
    </source>
</reference>
<dbReference type="GO" id="GO:0050660">
    <property type="term" value="F:flavin adenine dinucleotide binding"/>
    <property type="evidence" value="ECO:0007669"/>
    <property type="project" value="InterPro"/>
</dbReference>
<keyword evidence="3" id="KW-0285">Flavoprotein</keyword>
<evidence type="ECO:0000256" key="3">
    <source>
        <dbReference type="ARBA" id="ARBA00022630"/>
    </source>
</evidence>
<dbReference type="PANTHER" id="PTHR43884">
    <property type="entry name" value="ACYL-COA DEHYDROGENASE"/>
    <property type="match status" value="1"/>
</dbReference>
<dbReference type="InterPro" id="IPR009075">
    <property type="entry name" value="AcylCo_DH/oxidase_C"/>
</dbReference>